<proteinExistence type="predicted"/>
<organism evidence="2 3">
    <name type="scientific">Polarella glacialis</name>
    <name type="common">Dinoflagellate</name>
    <dbReference type="NCBI Taxonomy" id="89957"/>
    <lineage>
        <taxon>Eukaryota</taxon>
        <taxon>Sar</taxon>
        <taxon>Alveolata</taxon>
        <taxon>Dinophyceae</taxon>
        <taxon>Suessiales</taxon>
        <taxon>Suessiaceae</taxon>
        <taxon>Polarella</taxon>
    </lineage>
</organism>
<feature type="non-terminal residue" evidence="2">
    <location>
        <position position="1"/>
    </location>
</feature>
<dbReference type="Proteomes" id="UP000626109">
    <property type="component" value="Unassembled WGS sequence"/>
</dbReference>
<feature type="region of interest" description="Disordered" evidence="1">
    <location>
        <begin position="47"/>
        <end position="155"/>
    </location>
</feature>
<evidence type="ECO:0000256" key="1">
    <source>
        <dbReference type="SAM" id="MobiDB-lite"/>
    </source>
</evidence>
<protein>
    <submittedName>
        <fullName evidence="2">Uncharacterized protein</fullName>
    </submittedName>
</protein>
<name>A0A813LA22_POLGL</name>
<evidence type="ECO:0000313" key="2">
    <source>
        <dbReference type="EMBL" id="CAE8722298.1"/>
    </source>
</evidence>
<dbReference type="AlphaFoldDB" id="A0A813LA22"/>
<comment type="caution">
    <text evidence="2">The sequence shown here is derived from an EMBL/GenBank/DDBJ whole genome shotgun (WGS) entry which is preliminary data.</text>
</comment>
<sequence>GDETFNMVVSYTSMVIRWWQVSLTSCRQQAHIVLTFAVNNLTAIHRPLQSPKSPERVPPSPQAEKRGTVVSKPGHRMVESRDFLRVPGKSPRRPSAASSSKGSVVSKGSKASRLSPALESLRSPVRTPREVRSPTASVRVGDAFLPSSDRHGRLRSPVQAEAGDEAGDSASLLIVASDSTGAMPFFQFENEKITRVYTCIDEASSPDTEVDQIFCLEQGIAVLLRSGDVRHFEFQLDQDTLRLADLPLS</sequence>
<reference evidence="2" key="1">
    <citation type="submission" date="2021-02" db="EMBL/GenBank/DDBJ databases">
        <authorList>
            <person name="Dougan E. K."/>
            <person name="Rhodes N."/>
            <person name="Thang M."/>
            <person name="Chan C."/>
        </authorList>
    </citation>
    <scope>NUCLEOTIDE SEQUENCE</scope>
</reference>
<dbReference type="EMBL" id="CAJNNW010034314">
    <property type="protein sequence ID" value="CAE8722298.1"/>
    <property type="molecule type" value="Genomic_DNA"/>
</dbReference>
<accession>A0A813LA22</accession>
<gene>
    <name evidence="2" type="ORF">PGLA2088_LOCUS42434</name>
</gene>
<feature type="compositionally biased region" description="Low complexity" evidence="1">
    <location>
        <begin position="87"/>
        <end position="113"/>
    </location>
</feature>
<evidence type="ECO:0000313" key="3">
    <source>
        <dbReference type="Proteomes" id="UP000626109"/>
    </source>
</evidence>